<dbReference type="EMBL" id="JADBEG010000001">
    <property type="protein sequence ID" value="MBE1493208.1"/>
    <property type="molecule type" value="Genomic_DNA"/>
</dbReference>
<keyword evidence="2" id="KW-1185">Reference proteome</keyword>
<reference evidence="1 2" key="1">
    <citation type="submission" date="2020-10" db="EMBL/GenBank/DDBJ databases">
        <title>Sequencing the genomes of 1000 actinobacteria strains.</title>
        <authorList>
            <person name="Klenk H.-P."/>
        </authorList>
    </citation>
    <scope>NUCLEOTIDE SEQUENCE [LARGE SCALE GENOMIC DNA]</scope>
    <source>
        <strain evidence="1 2">DSM 44653</strain>
    </source>
</reference>
<evidence type="ECO:0000313" key="2">
    <source>
        <dbReference type="Proteomes" id="UP000631670"/>
    </source>
</evidence>
<name>A0ABR9HQK1_9PSEU</name>
<protein>
    <submittedName>
        <fullName evidence="1">Uncharacterized protein</fullName>
    </submittedName>
</protein>
<dbReference type="Proteomes" id="UP000631670">
    <property type="component" value="Unassembled WGS sequence"/>
</dbReference>
<comment type="caution">
    <text evidence="1">The sequence shown here is derived from an EMBL/GenBank/DDBJ whole genome shotgun (WGS) entry which is preliminary data.</text>
</comment>
<gene>
    <name evidence="1" type="ORF">H4696_000308</name>
</gene>
<evidence type="ECO:0000313" key="1">
    <source>
        <dbReference type="EMBL" id="MBE1493208.1"/>
    </source>
</evidence>
<accession>A0ABR9HQK1</accession>
<proteinExistence type="predicted"/>
<organism evidence="1 2">
    <name type="scientific">Amycolatopsis lexingtonensis</name>
    <dbReference type="NCBI Taxonomy" id="218822"/>
    <lineage>
        <taxon>Bacteria</taxon>
        <taxon>Bacillati</taxon>
        <taxon>Actinomycetota</taxon>
        <taxon>Actinomycetes</taxon>
        <taxon>Pseudonocardiales</taxon>
        <taxon>Pseudonocardiaceae</taxon>
        <taxon>Amycolatopsis</taxon>
    </lineage>
</organism>
<sequence>MTFDASIIETGTESFRLRTTKRRRTPRAS</sequence>